<comment type="similarity">
    <text evidence="1">Belongs to the leucine-binding protein family.</text>
</comment>
<evidence type="ECO:0000256" key="1">
    <source>
        <dbReference type="ARBA" id="ARBA00010062"/>
    </source>
</evidence>
<protein>
    <recommendedName>
        <fullName evidence="5">Leucine-binding protein domain-containing protein</fullName>
    </recommendedName>
</protein>
<organism evidence="6 7">
    <name type="scientific">Afipia massiliensis</name>
    <dbReference type="NCBI Taxonomy" id="211460"/>
    <lineage>
        <taxon>Bacteria</taxon>
        <taxon>Pseudomonadati</taxon>
        <taxon>Pseudomonadota</taxon>
        <taxon>Alphaproteobacteria</taxon>
        <taxon>Hyphomicrobiales</taxon>
        <taxon>Nitrobacteraceae</taxon>
        <taxon>Afipia</taxon>
    </lineage>
</organism>
<dbReference type="InterPro" id="IPR000709">
    <property type="entry name" value="Leu_Ile_Val-bd"/>
</dbReference>
<keyword evidence="3" id="KW-0732">Signal</keyword>
<dbReference type="PANTHER" id="PTHR30483">
    <property type="entry name" value="LEUCINE-SPECIFIC-BINDING PROTEIN"/>
    <property type="match status" value="1"/>
</dbReference>
<dbReference type="Gene3D" id="3.40.50.2300">
    <property type="match status" value="2"/>
</dbReference>
<dbReference type="InterPro" id="IPR028082">
    <property type="entry name" value="Peripla_BP_I"/>
</dbReference>
<reference evidence="6" key="1">
    <citation type="submission" date="2019-04" db="EMBL/GenBank/DDBJ databases">
        <title>Whole genome sequencing of cave bacteria.</title>
        <authorList>
            <person name="Gan H.M."/>
            <person name="Barton H."/>
            <person name="Savka M.A."/>
        </authorList>
    </citation>
    <scope>NUCLEOTIDE SEQUENCE [LARGE SCALE GENOMIC DNA]</scope>
    <source>
        <strain evidence="6">LC387</strain>
    </source>
</reference>
<evidence type="ECO:0000256" key="3">
    <source>
        <dbReference type="ARBA" id="ARBA00022729"/>
    </source>
</evidence>
<dbReference type="AlphaFoldDB" id="A0A4U6BQ09"/>
<evidence type="ECO:0000259" key="5">
    <source>
        <dbReference type="Pfam" id="PF13458"/>
    </source>
</evidence>
<dbReference type="EMBL" id="LBIA02000001">
    <property type="protein sequence ID" value="TKT70824.1"/>
    <property type="molecule type" value="Genomic_DNA"/>
</dbReference>
<evidence type="ECO:0000313" key="7">
    <source>
        <dbReference type="Proteomes" id="UP000034832"/>
    </source>
</evidence>
<comment type="caution">
    <text evidence="6">The sequence shown here is derived from an EMBL/GenBank/DDBJ whole genome shotgun (WGS) entry which is preliminary data.</text>
</comment>
<proteinExistence type="inferred from homology"/>
<accession>A0A4U6BQ09</accession>
<feature type="domain" description="Leucine-binding protein" evidence="5">
    <location>
        <begin position="38"/>
        <end position="378"/>
    </location>
</feature>
<keyword evidence="2" id="KW-0813">Transport</keyword>
<sequence length="411" mass="44893">MSMLATGRRAAGLIASVLIGAVSIGAMTLTGSAYAQDSIRVGFPIVMSGSGAQFGVPVLKGAQMYAEQINKSGGVLGRKIEILPRDTKLRPDEAVRVARELITRERVNFLIGTFTSAEGPAVSEIAKENKVVFIAPAPATDRLTAPDTLHPFVFRVAKNTTTEGRAAAEILSKWKDVKRVATIAPDYAYGQDTVKSFVERIKQLRPDIEIVDQQWPKLSEPDYTPFLTAQLSRKPDAVVSVLCCGNFDTLVKQGKPLGYFESIKFRMLALGEAGSVETMRSIGGDYPLGIWGNSYDAFYWDGPAGHREYTEQLKAFTNDKEPSSWPIQGYIAMQFLVEAIKKAQSVDSVKVAAAMLGLTIQSPVGPLTMREKDHQANRGQIYGIAVKDPRFAFPILDPKSIINIDPAKFMD</sequence>
<dbReference type="Proteomes" id="UP000034832">
    <property type="component" value="Unassembled WGS sequence"/>
</dbReference>
<dbReference type="PANTHER" id="PTHR30483:SF37">
    <property type="entry name" value="ABC TRANSPORTER SUBSTRATE-BINDING PROTEIN"/>
    <property type="match status" value="1"/>
</dbReference>
<name>A0A4U6BQ09_9BRAD</name>
<evidence type="ECO:0000256" key="2">
    <source>
        <dbReference type="ARBA" id="ARBA00022448"/>
    </source>
</evidence>
<dbReference type="InterPro" id="IPR028081">
    <property type="entry name" value="Leu-bd"/>
</dbReference>
<dbReference type="InterPro" id="IPR051010">
    <property type="entry name" value="BCAA_transport"/>
</dbReference>
<dbReference type="GO" id="GO:0006865">
    <property type="term" value="P:amino acid transport"/>
    <property type="evidence" value="ECO:0007669"/>
    <property type="project" value="UniProtKB-KW"/>
</dbReference>
<dbReference type="STRING" id="211460.YH63_13880"/>
<keyword evidence="4" id="KW-0029">Amino-acid transport</keyword>
<evidence type="ECO:0000313" key="6">
    <source>
        <dbReference type="EMBL" id="TKT70824.1"/>
    </source>
</evidence>
<dbReference type="CDD" id="cd06330">
    <property type="entry name" value="PBP1_As_SBP-like"/>
    <property type="match status" value="1"/>
</dbReference>
<dbReference type="OrthoDB" id="9783240at2"/>
<dbReference type="RefSeq" id="WP_046828548.1">
    <property type="nucleotide sequence ID" value="NZ_LBIA02000001.1"/>
</dbReference>
<evidence type="ECO:0000256" key="4">
    <source>
        <dbReference type="ARBA" id="ARBA00022970"/>
    </source>
</evidence>
<dbReference type="SUPFAM" id="SSF53822">
    <property type="entry name" value="Periplasmic binding protein-like I"/>
    <property type="match status" value="1"/>
</dbReference>
<dbReference type="PRINTS" id="PR00337">
    <property type="entry name" value="LEUILEVALBP"/>
</dbReference>
<gene>
    <name evidence="6" type="ORF">YH63_005025</name>
</gene>
<dbReference type="Pfam" id="PF13458">
    <property type="entry name" value="Peripla_BP_6"/>
    <property type="match status" value="1"/>
</dbReference>
<keyword evidence="7" id="KW-1185">Reference proteome</keyword>